<organism evidence="1 2">
    <name type="scientific">Bdellovibrio bacteriovorus</name>
    <dbReference type="NCBI Taxonomy" id="959"/>
    <lineage>
        <taxon>Bacteria</taxon>
        <taxon>Pseudomonadati</taxon>
        <taxon>Bdellovibrionota</taxon>
        <taxon>Bdellovibrionia</taxon>
        <taxon>Bdellovibrionales</taxon>
        <taxon>Pseudobdellovibrionaceae</taxon>
        <taxon>Bdellovibrio</taxon>
    </lineage>
</organism>
<name>A0A1Z3N9P2_BDEBC</name>
<reference evidence="1 2" key="1">
    <citation type="submission" date="2017-04" db="EMBL/GenBank/DDBJ databases">
        <title>Whole genome sequence of Bdellovibrio bacteriovorus strain SSB218315.</title>
        <authorList>
            <person name="Oyedara O."/>
            <person name="Rodriguez-Perez M.A."/>
        </authorList>
    </citation>
    <scope>NUCLEOTIDE SEQUENCE [LARGE SCALE GENOMIC DNA]</scope>
    <source>
        <strain evidence="1 2">SSB218315</strain>
    </source>
</reference>
<dbReference type="AlphaFoldDB" id="A0A1Z3N9P2"/>
<dbReference type="EMBL" id="CP020946">
    <property type="protein sequence ID" value="ASD64182.1"/>
    <property type="molecule type" value="Genomic_DNA"/>
</dbReference>
<evidence type="ECO:0000313" key="2">
    <source>
        <dbReference type="Proteomes" id="UP000197003"/>
    </source>
</evidence>
<dbReference type="Proteomes" id="UP000197003">
    <property type="component" value="Chromosome"/>
</dbReference>
<gene>
    <name evidence="1" type="ORF">B9G79_11700</name>
</gene>
<protein>
    <submittedName>
        <fullName evidence="1">Uncharacterized protein</fullName>
    </submittedName>
</protein>
<sequence length="263" mass="29016">MLALQCFGDIMRQFLTALIIFALGLPTFAETRKVHRSDGARGICLGCEDRGDKSVDQIRALRSAVGGDQSYKDIYKYNYNKQKDRKVAEVCSSMVTNTGYGPWGRHILNILNEREYPNLFDGTPDLVSLCPAYPQLGPEEKKVVFVAIMNVMVLGESTCGAGPHTAKGPNGTAVGILQLHRGKEASYESEGRHGHGPEIGCKNGDGEKPESSLKCGLHLLDMQFAAKGELLSRSSHWEVLRPQGRKQKHKWTKKIVSELSICK</sequence>
<proteinExistence type="predicted"/>
<accession>A0A1Z3N9P2</accession>
<evidence type="ECO:0000313" key="1">
    <source>
        <dbReference type="EMBL" id="ASD64182.1"/>
    </source>
</evidence>
<dbReference type="OrthoDB" id="5290838at2"/>